<evidence type="ECO:0000256" key="1">
    <source>
        <dbReference type="SAM" id="MobiDB-lite"/>
    </source>
</evidence>
<proteinExistence type="predicted"/>
<evidence type="ECO:0000313" key="2">
    <source>
        <dbReference type="EMBL" id="GEW54313.1"/>
    </source>
</evidence>
<accession>A0A699GVR3</accession>
<sequence>MISLLVHMMRIQLRHKLPSEKGLYVVSMECGFLSQNGGEGGRGIKEKQQCLANVAEKDTIVVSSPAVDEPMDATVNTEDVSVGQTNSPTVNPKPDSSNDHSNLGHVTSTSTLDETVAKDSEDGLSAIATKLAMIELRADVELKDNIVADMPKITRKGYYTCNICVEYEWKPHSQTPKENVELAKKASKSDPFEVLTSVENYMELSENGGTLNLASQAINSSGSSFWNVDASSPSTTFIVVKIDKIEKLIIEGKVTLMDDEGKPLKKSLLEQWTESYENADYGYDLYDDDMYEGQDISDKLQAIYDKLDITVRGRRKK</sequence>
<reference evidence="2" key="1">
    <citation type="journal article" date="2019" name="Sci. Rep.">
        <title>Draft genome of Tanacetum cinerariifolium, the natural source of mosquito coil.</title>
        <authorList>
            <person name="Yamashiro T."/>
            <person name="Shiraishi A."/>
            <person name="Satake H."/>
            <person name="Nakayama K."/>
        </authorList>
    </citation>
    <scope>NUCLEOTIDE SEQUENCE</scope>
</reference>
<dbReference type="AlphaFoldDB" id="A0A699GVR3"/>
<protein>
    <submittedName>
        <fullName evidence="2">Uncharacterized protein</fullName>
    </submittedName>
</protein>
<name>A0A699GVR3_TANCI</name>
<gene>
    <name evidence="2" type="ORF">Tci_226289</name>
</gene>
<feature type="region of interest" description="Disordered" evidence="1">
    <location>
        <begin position="70"/>
        <end position="106"/>
    </location>
</feature>
<organism evidence="2">
    <name type="scientific">Tanacetum cinerariifolium</name>
    <name type="common">Dalmatian daisy</name>
    <name type="synonym">Chrysanthemum cinerariifolium</name>
    <dbReference type="NCBI Taxonomy" id="118510"/>
    <lineage>
        <taxon>Eukaryota</taxon>
        <taxon>Viridiplantae</taxon>
        <taxon>Streptophyta</taxon>
        <taxon>Embryophyta</taxon>
        <taxon>Tracheophyta</taxon>
        <taxon>Spermatophyta</taxon>
        <taxon>Magnoliopsida</taxon>
        <taxon>eudicotyledons</taxon>
        <taxon>Gunneridae</taxon>
        <taxon>Pentapetalae</taxon>
        <taxon>asterids</taxon>
        <taxon>campanulids</taxon>
        <taxon>Asterales</taxon>
        <taxon>Asteraceae</taxon>
        <taxon>Asteroideae</taxon>
        <taxon>Anthemideae</taxon>
        <taxon>Anthemidinae</taxon>
        <taxon>Tanacetum</taxon>
    </lineage>
</organism>
<comment type="caution">
    <text evidence="2">The sequence shown here is derived from an EMBL/GenBank/DDBJ whole genome shotgun (WGS) entry which is preliminary data.</text>
</comment>
<feature type="compositionally biased region" description="Polar residues" evidence="1">
    <location>
        <begin position="74"/>
        <end position="90"/>
    </location>
</feature>
<dbReference type="EMBL" id="BKCJ010062843">
    <property type="protein sequence ID" value="GEW54313.1"/>
    <property type="molecule type" value="Genomic_DNA"/>
</dbReference>